<dbReference type="AlphaFoldDB" id="A0AB34J7P1"/>
<keyword evidence="1" id="KW-0812">Transmembrane</keyword>
<evidence type="ECO:0000313" key="2">
    <source>
        <dbReference type="EMBL" id="KAL1515708.1"/>
    </source>
</evidence>
<dbReference type="EMBL" id="JBGBPQ010000011">
    <property type="protein sequence ID" value="KAL1515708.1"/>
    <property type="molecule type" value="Genomic_DNA"/>
</dbReference>
<evidence type="ECO:0000313" key="3">
    <source>
        <dbReference type="Proteomes" id="UP001515480"/>
    </source>
</evidence>
<feature type="transmembrane region" description="Helical" evidence="1">
    <location>
        <begin position="6"/>
        <end position="22"/>
    </location>
</feature>
<keyword evidence="1" id="KW-1133">Transmembrane helix</keyword>
<accession>A0AB34J7P1</accession>
<feature type="transmembrane region" description="Helical" evidence="1">
    <location>
        <begin position="38"/>
        <end position="57"/>
    </location>
</feature>
<dbReference type="Proteomes" id="UP001515480">
    <property type="component" value="Unassembled WGS sequence"/>
</dbReference>
<sequence>MLAWLPQAAMALFFALLFRPLLQNTRMFTRRYARSHRVVGLLLLLLLVVGFVHLFFVPSPRTHGLLFDVVLSLSGLAVALTAARDFGPAHDKVLNEASGTLDQEATVTRSEMLEHSFYQGLNLVQIVYIHAVPLGAPHTRLVLAGVATAPWCVRGLFPINHFSDNYKHPGKGGATRLIRFLYRMKKYQYLLYKHCLLHGLNLSLALEGTALAERPSFRLYWLCLNSAYVLEFFLQTLVKKRYMSQNTMIGMQQILMLVSSYAALCVLNHVRITLSVLSLLLNLRRRGRDASNTGFLMLVALLSEVLSHRSSLVHVITRTTFGMLL</sequence>
<evidence type="ECO:0000256" key="1">
    <source>
        <dbReference type="SAM" id="Phobius"/>
    </source>
</evidence>
<proteinExistence type="predicted"/>
<protein>
    <submittedName>
        <fullName evidence="2">Uncharacterized protein</fullName>
    </submittedName>
</protein>
<gene>
    <name evidence="2" type="ORF">AB1Y20_002324</name>
</gene>
<organism evidence="2 3">
    <name type="scientific">Prymnesium parvum</name>
    <name type="common">Toxic golden alga</name>
    <dbReference type="NCBI Taxonomy" id="97485"/>
    <lineage>
        <taxon>Eukaryota</taxon>
        <taxon>Haptista</taxon>
        <taxon>Haptophyta</taxon>
        <taxon>Prymnesiophyceae</taxon>
        <taxon>Prymnesiales</taxon>
        <taxon>Prymnesiaceae</taxon>
        <taxon>Prymnesium</taxon>
    </lineage>
</organism>
<name>A0AB34J7P1_PRYPA</name>
<reference evidence="2 3" key="1">
    <citation type="journal article" date="2024" name="Science">
        <title>Giant polyketide synthase enzymes in the biosynthesis of giant marine polyether toxins.</title>
        <authorList>
            <person name="Fallon T.R."/>
            <person name="Shende V.V."/>
            <person name="Wierzbicki I.H."/>
            <person name="Pendleton A.L."/>
            <person name="Watervoot N.F."/>
            <person name="Auber R.P."/>
            <person name="Gonzalez D.J."/>
            <person name="Wisecaver J.H."/>
            <person name="Moore B.S."/>
        </authorList>
    </citation>
    <scope>NUCLEOTIDE SEQUENCE [LARGE SCALE GENOMIC DNA]</scope>
    <source>
        <strain evidence="2 3">12B1</strain>
    </source>
</reference>
<keyword evidence="3" id="KW-1185">Reference proteome</keyword>
<comment type="caution">
    <text evidence="2">The sequence shown here is derived from an EMBL/GenBank/DDBJ whole genome shotgun (WGS) entry which is preliminary data.</text>
</comment>
<keyword evidence="1" id="KW-0472">Membrane</keyword>